<dbReference type="SUPFAM" id="SSF109604">
    <property type="entry name" value="HD-domain/PDEase-like"/>
    <property type="match status" value="1"/>
</dbReference>
<dbReference type="Pfam" id="PF13487">
    <property type="entry name" value="HD_5"/>
    <property type="match status" value="1"/>
</dbReference>
<dbReference type="PANTHER" id="PTHR43155">
    <property type="entry name" value="CYCLIC DI-GMP PHOSPHODIESTERASE PA4108-RELATED"/>
    <property type="match status" value="1"/>
</dbReference>
<accession>A0A1T2KSK8</accession>
<organism evidence="2 3">
    <name type="scientific">Solemya velesiana gill symbiont</name>
    <dbReference type="NCBI Taxonomy" id="1918948"/>
    <lineage>
        <taxon>Bacteria</taxon>
        <taxon>Pseudomonadati</taxon>
        <taxon>Pseudomonadota</taxon>
        <taxon>Gammaproteobacteria</taxon>
        <taxon>sulfur-oxidizing symbionts</taxon>
    </lineage>
</organism>
<dbReference type="Proteomes" id="UP000190896">
    <property type="component" value="Unassembled WGS sequence"/>
</dbReference>
<dbReference type="PANTHER" id="PTHR43155:SF2">
    <property type="entry name" value="CYCLIC DI-GMP PHOSPHODIESTERASE PA4108"/>
    <property type="match status" value="1"/>
</dbReference>
<dbReference type="InterPro" id="IPR037522">
    <property type="entry name" value="HD_GYP_dom"/>
</dbReference>
<evidence type="ECO:0000313" key="2">
    <source>
        <dbReference type="EMBL" id="OOZ35690.1"/>
    </source>
</evidence>
<dbReference type="OrthoDB" id="9816273at2"/>
<feature type="domain" description="HD-GYP" evidence="1">
    <location>
        <begin position="169"/>
        <end position="373"/>
    </location>
</feature>
<comment type="caution">
    <text evidence="2">The sequence shown here is derived from an EMBL/GenBank/DDBJ whole genome shotgun (WGS) entry which is preliminary data.</text>
</comment>
<dbReference type="Gene3D" id="1.10.3210.10">
    <property type="entry name" value="Hypothetical protein af1432"/>
    <property type="match status" value="1"/>
</dbReference>
<dbReference type="EMBL" id="MPRJ01000083">
    <property type="protein sequence ID" value="OOZ35690.1"/>
    <property type="molecule type" value="Genomic_DNA"/>
</dbReference>
<dbReference type="GO" id="GO:0008081">
    <property type="term" value="F:phosphoric diester hydrolase activity"/>
    <property type="evidence" value="ECO:0007669"/>
    <property type="project" value="UniProtKB-ARBA"/>
</dbReference>
<keyword evidence="3" id="KW-1185">Reference proteome</keyword>
<dbReference type="RefSeq" id="WP_078488032.1">
    <property type="nucleotide sequence ID" value="NZ_MPRJ01000083.1"/>
</dbReference>
<name>A0A1T2KSK8_9GAMM</name>
<sequence length="441" mass="49410">MDAVNEKMDTDTAVNEVRANIAGLKVGMYVSRLENTDWLDTPFPLQGVLIKSDEDIERLKEYGRFVYVDVDRGPSPAPMYISGQKSTSFTDQQQEAEVQDYSISTDPNELGKLNRKSYENVTPFETEIKKADKIYKKLVRELERVVTDLEQHKKLDLVIVREGISDMVDSIVHNPSAMMWMAQMKKLDTYTYTRSLSTSVWCATFGRHLGMEINDIQNLALGGLLLDVGKSSLPVDLLKSRNKLTPDQKQQMDEHVNLGVKVLAKATRNSTDNGAHMELLQMIATHHERSDGSGYPQQLHNDDIPLYGKIAGIADSFDAMTSERPYVQSGAMSPHAAITELYSLRGIKFPPDLIENFIQTIGIYPVGSLVELNTGEVGAVVSISQHLRLRPSVILFLDADKNPVSPLRQIDLSKMDHDVFISRGLPAGFFGIDFEEVLIQY</sequence>
<dbReference type="InterPro" id="IPR021812">
    <property type="entry name" value="DUF3391"/>
</dbReference>
<dbReference type="InterPro" id="IPR003607">
    <property type="entry name" value="HD/PDEase_dom"/>
</dbReference>
<dbReference type="PROSITE" id="PS51832">
    <property type="entry name" value="HD_GYP"/>
    <property type="match status" value="1"/>
</dbReference>
<dbReference type="AlphaFoldDB" id="A0A1T2KSK8"/>
<dbReference type="CDD" id="cd00077">
    <property type="entry name" value="HDc"/>
    <property type="match status" value="1"/>
</dbReference>
<evidence type="ECO:0000259" key="1">
    <source>
        <dbReference type="PROSITE" id="PS51832"/>
    </source>
</evidence>
<reference evidence="2 3" key="1">
    <citation type="submission" date="2016-11" db="EMBL/GenBank/DDBJ databases">
        <title>Mixed transmission modes and dynamic genome evolution in an obligate animal-bacterial symbiosis.</title>
        <authorList>
            <person name="Russell S.L."/>
            <person name="Corbett-Detig R.B."/>
            <person name="Cavanaugh C.M."/>
        </authorList>
    </citation>
    <scope>NUCLEOTIDE SEQUENCE [LARGE SCALE GENOMIC DNA]</scope>
    <source>
        <strain evidence="2">Se-Cadez</strain>
    </source>
</reference>
<protein>
    <recommendedName>
        <fullName evidence="1">HD-GYP domain-containing protein</fullName>
    </recommendedName>
</protein>
<dbReference type="Pfam" id="PF11871">
    <property type="entry name" value="DUF3391"/>
    <property type="match status" value="1"/>
</dbReference>
<gene>
    <name evidence="2" type="ORF">BOW51_10850</name>
</gene>
<evidence type="ECO:0000313" key="3">
    <source>
        <dbReference type="Proteomes" id="UP000190896"/>
    </source>
</evidence>
<proteinExistence type="predicted"/>